<dbReference type="EMBL" id="JAINDJ010000006">
    <property type="protein sequence ID" value="KAG9443410.1"/>
    <property type="molecule type" value="Genomic_DNA"/>
</dbReference>
<evidence type="ECO:0000256" key="1">
    <source>
        <dbReference type="SAM" id="MobiDB-lite"/>
    </source>
</evidence>
<evidence type="ECO:0000313" key="2">
    <source>
        <dbReference type="EMBL" id="KAG9443410.1"/>
    </source>
</evidence>
<comment type="caution">
    <text evidence="2">The sequence shown here is derived from an EMBL/GenBank/DDBJ whole genome shotgun (WGS) entry which is preliminary data.</text>
</comment>
<protein>
    <submittedName>
        <fullName evidence="2">Uncharacterized protein</fullName>
    </submittedName>
</protein>
<name>A0AAV7E5K7_ARIFI</name>
<proteinExistence type="predicted"/>
<feature type="compositionally biased region" description="Low complexity" evidence="1">
    <location>
        <begin position="161"/>
        <end position="171"/>
    </location>
</feature>
<reference evidence="2 3" key="1">
    <citation type="submission" date="2021-07" db="EMBL/GenBank/DDBJ databases">
        <title>The Aristolochia fimbriata genome: insights into angiosperm evolution, floral development and chemical biosynthesis.</title>
        <authorList>
            <person name="Jiao Y."/>
        </authorList>
    </citation>
    <scope>NUCLEOTIDE SEQUENCE [LARGE SCALE GENOMIC DNA]</scope>
    <source>
        <strain evidence="2">IBCAS-2021</strain>
        <tissue evidence="2">Leaf</tissue>
    </source>
</reference>
<feature type="region of interest" description="Disordered" evidence="1">
    <location>
        <begin position="161"/>
        <end position="186"/>
    </location>
</feature>
<accession>A0AAV7E5K7</accession>
<sequence length="373" mass="39705">MSRLIPVPGSGSTAAHLPFSLPGVSNARGNSSINSLWSQPQAQTGICQAEGRQTKTNVPHWSSAAADRHLKSRIVPGKGDFSAAVTQSSSPAAPPACVYYQSWPCPSARLAAGGEYSYSCGCGSNRGRGLGDRDMGSSAARQSAGFGRDWSLVWAQPRCSNQGGSSSSMNQLPWELQPPADVGQIQGLPQVGRSRLHQSDPGSSSVGSGSWIMPYGTPGSEVFLAGSTAMGPISSPSPGVAWTMKSFDGGDDRRRLEGGHHQVIQSSFQGDPSQVILSFLDRQVGGPSGRVDPVGLSKQQVQNRQTGSLLAAGPDDLLTQFQSSGSREFELLYEPAMEYIYICKETCHKQHPSAQPQSERSKQQYYEGKLLFN</sequence>
<organism evidence="2 3">
    <name type="scientific">Aristolochia fimbriata</name>
    <name type="common">White veined hardy Dutchman's pipe vine</name>
    <dbReference type="NCBI Taxonomy" id="158543"/>
    <lineage>
        <taxon>Eukaryota</taxon>
        <taxon>Viridiplantae</taxon>
        <taxon>Streptophyta</taxon>
        <taxon>Embryophyta</taxon>
        <taxon>Tracheophyta</taxon>
        <taxon>Spermatophyta</taxon>
        <taxon>Magnoliopsida</taxon>
        <taxon>Magnoliidae</taxon>
        <taxon>Piperales</taxon>
        <taxon>Aristolochiaceae</taxon>
        <taxon>Aristolochia</taxon>
    </lineage>
</organism>
<dbReference type="Proteomes" id="UP000825729">
    <property type="component" value="Unassembled WGS sequence"/>
</dbReference>
<evidence type="ECO:0000313" key="3">
    <source>
        <dbReference type="Proteomes" id="UP000825729"/>
    </source>
</evidence>
<keyword evidence="3" id="KW-1185">Reference proteome</keyword>
<dbReference type="AlphaFoldDB" id="A0AAV7E5K7"/>
<gene>
    <name evidence="2" type="ORF">H6P81_014750</name>
</gene>